<evidence type="ECO:0000259" key="1">
    <source>
        <dbReference type="Pfam" id="PF00224"/>
    </source>
</evidence>
<dbReference type="GO" id="GO:0000287">
    <property type="term" value="F:magnesium ion binding"/>
    <property type="evidence" value="ECO:0007669"/>
    <property type="project" value="InterPro"/>
</dbReference>
<organism evidence="2">
    <name type="scientific">Eucalyptus grandis</name>
    <name type="common">Flooded gum</name>
    <dbReference type="NCBI Taxonomy" id="71139"/>
    <lineage>
        <taxon>Eukaryota</taxon>
        <taxon>Viridiplantae</taxon>
        <taxon>Streptophyta</taxon>
        <taxon>Embryophyta</taxon>
        <taxon>Tracheophyta</taxon>
        <taxon>Spermatophyta</taxon>
        <taxon>Magnoliopsida</taxon>
        <taxon>eudicotyledons</taxon>
        <taxon>Gunneridae</taxon>
        <taxon>Pentapetalae</taxon>
        <taxon>rosids</taxon>
        <taxon>malvids</taxon>
        <taxon>Myrtales</taxon>
        <taxon>Myrtaceae</taxon>
        <taxon>Myrtoideae</taxon>
        <taxon>Eucalypteae</taxon>
        <taxon>Eucalyptus</taxon>
    </lineage>
</organism>
<name>A0A059BZV2_EUCGR</name>
<dbReference type="GO" id="GO:0004743">
    <property type="term" value="F:pyruvate kinase activity"/>
    <property type="evidence" value="ECO:0007669"/>
    <property type="project" value="InterPro"/>
</dbReference>
<sequence>MKAEATDVANAVLDGTDCVMLSGEMAPGSANQVYPGHPCETHKMDKCDRPGLISYDLSSLSENLDKYRYSILQAKTKSRPIFAQIL</sequence>
<dbReference type="Gene3D" id="3.20.20.60">
    <property type="entry name" value="Phosphoenolpyruvate-binding domains"/>
    <property type="match status" value="1"/>
</dbReference>
<reference evidence="2" key="1">
    <citation type="submission" date="2013-07" db="EMBL/GenBank/DDBJ databases">
        <title>The genome of Eucalyptus grandis.</title>
        <authorList>
            <person name="Schmutz J."/>
            <person name="Hayes R."/>
            <person name="Myburg A."/>
            <person name="Tuskan G."/>
            <person name="Grattapaglia D."/>
            <person name="Rokhsar D.S."/>
        </authorList>
    </citation>
    <scope>NUCLEOTIDE SEQUENCE</scope>
    <source>
        <tissue evidence="2">Leaf extractions</tissue>
    </source>
</reference>
<dbReference type="GO" id="GO:0030955">
    <property type="term" value="F:potassium ion binding"/>
    <property type="evidence" value="ECO:0007669"/>
    <property type="project" value="InterPro"/>
</dbReference>
<evidence type="ECO:0000313" key="2">
    <source>
        <dbReference type="EMBL" id="KCW71753.1"/>
    </source>
</evidence>
<dbReference type="InParanoid" id="A0A059BZV2"/>
<dbReference type="AlphaFoldDB" id="A0A059BZV2"/>
<dbReference type="InterPro" id="IPR015793">
    <property type="entry name" value="Pyrv_Knase_brl"/>
</dbReference>
<dbReference type="InterPro" id="IPR015813">
    <property type="entry name" value="Pyrv/PenolPyrv_kinase-like_dom"/>
</dbReference>
<dbReference type="Pfam" id="PF00224">
    <property type="entry name" value="PK"/>
    <property type="match status" value="1"/>
</dbReference>
<dbReference type="STRING" id="71139.A0A059BZV2"/>
<proteinExistence type="predicted"/>
<gene>
    <name evidence="2" type="ORF">EUGRSUZ_E00254</name>
</gene>
<protein>
    <recommendedName>
        <fullName evidence="1">Pyruvate kinase barrel domain-containing protein</fullName>
    </recommendedName>
</protein>
<feature type="domain" description="Pyruvate kinase barrel" evidence="1">
    <location>
        <begin position="2"/>
        <end position="29"/>
    </location>
</feature>
<accession>A0A059BZV2</accession>
<dbReference type="Gramene" id="KCW71753">
    <property type="protein sequence ID" value="KCW71753"/>
    <property type="gene ID" value="EUGRSUZ_E00254"/>
</dbReference>
<dbReference type="EMBL" id="KK198757">
    <property type="protein sequence ID" value="KCW71753.1"/>
    <property type="molecule type" value="Genomic_DNA"/>
</dbReference>
<dbReference type="InterPro" id="IPR040442">
    <property type="entry name" value="Pyrv_kinase-like_dom_sf"/>
</dbReference>
<dbReference type="SUPFAM" id="SSF51621">
    <property type="entry name" value="Phosphoenolpyruvate/pyruvate domain"/>
    <property type="match status" value="1"/>
</dbReference>